<dbReference type="EMBL" id="JBJURJ010000014">
    <property type="protein sequence ID" value="MFM9330779.1"/>
    <property type="molecule type" value="Genomic_DNA"/>
</dbReference>
<name>A0ACC7P5B1_9BACL</name>
<sequence>MVLNWIHAKDYTMDTLLLLDRWVIRYWMRECKPYNTAGRDYRADMGKALSRYPHVSHYCKRKAPECAEFVDAVLSLVPESLSLEEARAAETAILEYHQSFVVYAYPEVMEEVNYIRCWRPERLYDLVDLAGRIVLDVGAGTGRLAFAAAPLAKRVYASEPCDVMREYMRDRIQREGIANMKVLDGVATDLAFEDNTFDVVMAGHVVGDDFDRELGEMIRVTKPGGWLVCCNGDDEFKREEPNRELVERGFAFVRYESSEGGIIYNYRKQVVKE</sequence>
<keyword evidence="1" id="KW-0808">Transferase</keyword>
<dbReference type="Proteomes" id="UP001631969">
    <property type="component" value="Unassembled WGS sequence"/>
</dbReference>
<protein>
    <submittedName>
        <fullName evidence="1">Class I SAM-dependent methyltransferase</fullName>
        <ecNumber evidence="1">2.1.1.-</ecNumber>
    </submittedName>
</protein>
<accession>A0ACC7P5B1</accession>
<evidence type="ECO:0000313" key="2">
    <source>
        <dbReference type="Proteomes" id="UP001631969"/>
    </source>
</evidence>
<evidence type="ECO:0000313" key="1">
    <source>
        <dbReference type="EMBL" id="MFM9330779.1"/>
    </source>
</evidence>
<organism evidence="1 2">
    <name type="scientific">Paenibacillus mesotrionivorans</name>
    <dbReference type="NCBI Taxonomy" id="3160968"/>
    <lineage>
        <taxon>Bacteria</taxon>
        <taxon>Bacillati</taxon>
        <taxon>Bacillota</taxon>
        <taxon>Bacilli</taxon>
        <taxon>Bacillales</taxon>
        <taxon>Paenibacillaceae</taxon>
        <taxon>Paenibacillus</taxon>
    </lineage>
</organism>
<dbReference type="EC" id="2.1.1.-" evidence="1"/>
<keyword evidence="1" id="KW-0489">Methyltransferase</keyword>
<comment type="caution">
    <text evidence="1">The sequence shown here is derived from an EMBL/GenBank/DDBJ whole genome shotgun (WGS) entry which is preliminary data.</text>
</comment>
<reference evidence="1" key="1">
    <citation type="submission" date="2024-12" db="EMBL/GenBank/DDBJ databases">
        <authorList>
            <person name="Wu N."/>
        </authorList>
    </citation>
    <scope>NUCLEOTIDE SEQUENCE</scope>
    <source>
        <strain evidence="1">P15</strain>
    </source>
</reference>
<proteinExistence type="predicted"/>
<gene>
    <name evidence="1" type="ORF">ACI1P1_21030</name>
</gene>
<keyword evidence="2" id="KW-1185">Reference proteome</keyword>